<organism evidence="2 3">
    <name type="scientific">Corynebacterium uropygiale</name>
    <dbReference type="NCBI Taxonomy" id="1775911"/>
    <lineage>
        <taxon>Bacteria</taxon>
        <taxon>Bacillati</taxon>
        <taxon>Actinomycetota</taxon>
        <taxon>Actinomycetes</taxon>
        <taxon>Mycobacteriales</taxon>
        <taxon>Corynebacteriaceae</taxon>
        <taxon>Corynebacterium</taxon>
    </lineage>
</organism>
<name>A0A9X1QRV7_9CORY</name>
<comment type="caution">
    <text evidence="2">The sequence shown here is derived from an EMBL/GenBank/DDBJ whole genome shotgun (WGS) entry which is preliminary data.</text>
</comment>
<dbReference type="InterPro" id="IPR000089">
    <property type="entry name" value="Biotin_lipoyl"/>
</dbReference>
<dbReference type="SUPFAM" id="SSF51230">
    <property type="entry name" value="Single hybrid motif"/>
    <property type="match status" value="1"/>
</dbReference>
<dbReference type="EMBL" id="JAKGSI010000003">
    <property type="protein sequence ID" value="MCF4007030.1"/>
    <property type="molecule type" value="Genomic_DNA"/>
</dbReference>
<accession>A0A9X1QRV7</accession>
<dbReference type="InterPro" id="IPR011053">
    <property type="entry name" value="Single_hybrid_motif"/>
</dbReference>
<dbReference type="Proteomes" id="UP001139336">
    <property type="component" value="Unassembled WGS sequence"/>
</dbReference>
<dbReference type="AlphaFoldDB" id="A0A9X1QRV7"/>
<proteinExistence type="predicted"/>
<protein>
    <submittedName>
        <fullName evidence="2">Acetyl-CoA carboxylase biotin carboxyl carrier protein subunit</fullName>
    </submittedName>
</protein>
<dbReference type="Gene3D" id="2.40.50.100">
    <property type="match status" value="1"/>
</dbReference>
<dbReference type="RefSeq" id="WP_236119155.1">
    <property type="nucleotide sequence ID" value="NZ_JAKGSI010000003.1"/>
</dbReference>
<reference evidence="2" key="1">
    <citation type="submission" date="2022-01" db="EMBL/GenBank/DDBJ databases">
        <title>Corynebacterium sp. nov isolated from isolated from the feces of the greater white-fronted geese (Anser albifrons) at Poyang Lake, PR China.</title>
        <authorList>
            <person name="Liu Q."/>
        </authorList>
    </citation>
    <scope>NUCLEOTIDE SEQUENCE</scope>
    <source>
        <strain evidence="2">JCM 32435</strain>
    </source>
</reference>
<gene>
    <name evidence="2" type="ORF">L1O03_07550</name>
</gene>
<evidence type="ECO:0000313" key="3">
    <source>
        <dbReference type="Proteomes" id="UP001139336"/>
    </source>
</evidence>
<evidence type="ECO:0000259" key="1">
    <source>
        <dbReference type="Pfam" id="PF00364"/>
    </source>
</evidence>
<dbReference type="Pfam" id="PF00364">
    <property type="entry name" value="Biotin_lipoyl"/>
    <property type="match status" value="1"/>
</dbReference>
<dbReference type="CDD" id="cd06850">
    <property type="entry name" value="biotinyl_domain"/>
    <property type="match status" value="1"/>
</dbReference>
<sequence length="70" mass="7318">MNICAPFAGIVHYQVQPGQAVDTGDVLAIVEAVKLEAPVYSPGPGTATTFQHPDFADVSGGDLLLIVEEH</sequence>
<evidence type="ECO:0000313" key="2">
    <source>
        <dbReference type="EMBL" id="MCF4007030.1"/>
    </source>
</evidence>
<keyword evidence="3" id="KW-1185">Reference proteome</keyword>
<feature type="domain" description="Lipoyl-binding" evidence="1">
    <location>
        <begin position="9"/>
        <end position="66"/>
    </location>
</feature>